<dbReference type="InterPro" id="IPR049506">
    <property type="entry name" value="RABV_P-like_C"/>
</dbReference>
<dbReference type="EMBL" id="KP241939">
    <property type="protein sequence ID" value="AJA38006.1"/>
    <property type="molecule type" value="Viral_cRNA"/>
</dbReference>
<keyword evidence="4 17" id="KW-0597">Phosphoprotein</keyword>
<dbReference type="CDD" id="cd21032">
    <property type="entry name" value="RABV_P-protein-C_like"/>
    <property type="match status" value="1"/>
</dbReference>
<dbReference type="Gene3D" id="6.10.140.1560">
    <property type="match status" value="1"/>
</dbReference>
<keyword evidence="6 17" id="KW-1090">Inhibition of host innate immune response by virus</keyword>
<dbReference type="Proteomes" id="UP000110275">
    <property type="component" value="Genome"/>
</dbReference>
<keyword evidence="14 17" id="KW-0922">Interferon antiviral system evasion</keyword>
<dbReference type="GO" id="GO:0052170">
    <property type="term" value="P:symbiont-mediated suppression of host innate immune response"/>
    <property type="evidence" value="ECO:0007669"/>
    <property type="project" value="UniProtKB-KW"/>
</dbReference>
<sequence length="298" mass="33204">MSKIFVNPSALRSGLADLEMAEETVDLVNKNMEDSQAHLQGIPIDVETLPEDIKRLRIADYKQGQQEEDASRQEEGEDEDFYMTESENSYVPLQSYLDAVGVQIVRKMKTGDGFFKIWAQAVEDIVSYVATNFPAPVNKPHADKSTQTTLEKVKQATSSSAPSKREGPSSNVNLDSQESSGPPGLDWAASNDEDDGSIEAEIAHQIAESFSKKYKFPSRSSGIFLWNFEQLKMNLDDIVREVKGIPGVTRMARDGMKLPLRCMLGSVASNHSKRFQILVNSAKLGKLMQDDLNRYLAY</sequence>
<dbReference type="Gene3D" id="1.20.120.820">
    <property type="entry name" value="Phosphoprotein, C-terminal domain"/>
    <property type="match status" value="1"/>
</dbReference>
<evidence type="ECO:0000256" key="16">
    <source>
        <dbReference type="ARBA" id="ARBA00032207"/>
    </source>
</evidence>
<dbReference type="GO" id="GO:0019083">
    <property type="term" value="P:viral transcription"/>
    <property type="evidence" value="ECO:0007669"/>
    <property type="project" value="InterPro"/>
</dbReference>
<keyword evidence="13 17" id="KW-1035">Host cytoplasm</keyword>
<accession>A0A0A7RWA0</accession>
<comment type="subcellular location">
    <molecule>Phosphoprotein</molecule>
    <subcellularLocation>
        <location evidence="17">Virion</location>
    </subcellularLocation>
    <subcellularLocation>
        <location evidence="17">Host cytoplasm</location>
    </subcellularLocation>
</comment>
<dbReference type="GO" id="GO:0003968">
    <property type="term" value="F:RNA-directed RNA polymerase activity"/>
    <property type="evidence" value="ECO:0007669"/>
    <property type="project" value="InterPro"/>
</dbReference>
<evidence type="ECO:0000256" key="5">
    <source>
        <dbReference type="ARBA" id="ARBA00022581"/>
    </source>
</evidence>
<evidence type="ECO:0000256" key="14">
    <source>
        <dbReference type="ARBA" id="ARBA00023258"/>
    </source>
</evidence>
<keyword evidence="10 17" id="KW-0693">Viral RNA replication</keyword>
<dbReference type="GO" id="GO:0044423">
    <property type="term" value="C:virion component"/>
    <property type="evidence" value="ECO:0007669"/>
    <property type="project" value="UniProtKB-KW"/>
</dbReference>
<evidence type="ECO:0000256" key="18">
    <source>
        <dbReference type="SAM" id="MobiDB-lite"/>
    </source>
</evidence>
<keyword evidence="12 17" id="KW-0143">Chaperone</keyword>
<proteinExistence type="inferred from homology"/>
<dbReference type="InterPro" id="IPR037199">
    <property type="entry name" value="PP_M1_C"/>
</dbReference>
<evidence type="ECO:0000256" key="8">
    <source>
        <dbReference type="ARBA" id="ARBA00022844"/>
    </source>
</evidence>
<dbReference type="GO" id="GO:0039563">
    <property type="term" value="P:symbiont-mediated suppression of host JAK-STAT cascade via inhibition of STAT1 activity"/>
    <property type="evidence" value="ECO:0007669"/>
    <property type="project" value="UniProtKB-KW"/>
</dbReference>
<protein>
    <recommendedName>
        <fullName evidence="3 17">Phosphoprotein</fullName>
        <shortName evidence="17">Protein P</shortName>
    </recommendedName>
    <alternativeName>
        <fullName evidence="16 17">Protein M1</fullName>
    </alternativeName>
</protein>
<evidence type="ECO:0000256" key="4">
    <source>
        <dbReference type="ARBA" id="ARBA00022553"/>
    </source>
</evidence>
<dbReference type="GO" id="GO:0039564">
    <property type="term" value="P:symbiont-mediated suppression of host JAK-STAT cascade via inhibition of STAT2 activity"/>
    <property type="evidence" value="ECO:0007669"/>
    <property type="project" value="UniProtKB-KW"/>
</dbReference>
<dbReference type="SUPFAM" id="SSF118173">
    <property type="entry name" value="Phosphoprotein M1, C-terminal domain"/>
    <property type="match status" value="1"/>
</dbReference>
<comment type="similarity">
    <text evidence="2 17">Belongs to the lyssavirus protein P family.</text>
</comment>
<gene>
    <name evidence="19" type="primary">P</name>
</gene>
<evidence type="ECO:0000256" key="2">
    <source>
        <dbReference type="ARBA" id="ARBA00006030"/>
    </source>
</evidence>
<comment type="subcellular location">
    <subcellularLocation>
        <location evidence="1">Virion</location>
    </subcellularLocation>
</comment>
<evidence type="ECO:0000256" key="9">
    <source>
        <dbReference type="ARBA" id="ARBA00022883"/>
    </source>
</evidence>
<feature type="region of interest" description="Disordered" evidence="18">
    <location>
        <begin position="136"/>
        <end position="192"/>
    </location>
</feature>
<evidence type="ECO:0000256" key="10">
    <source>
        <dbReference type="ARBA" id="ARBA00022953"/>
    </source>
</evidence>
<evidence type="ECO:0000256" key="15">
    <source>
        <dbReference type="ARBA" id="ARBA00023280"/>
    </source>
</evidence>
<reference evidence="19 20" key="1">
    <citation type="journal article" date="2015" name="Genome Announc.">
        <title>Complete Genomic Sequence of European Bat Lyssavirus 1, Isolated from Eptesicus isabellinus in Spain.</title>
        <authorList>
            <person name="Marston D.A."/>
            <person name="Vazquez-Moron S."/>
            <person name="Ellis R.J."/>
            <person name="Wise E.L."/>
            <person name="McElhinney L.M."/>
            <person name="de Lamballerie X."/>
            <person name="Fooks A.R."/>
            <person name="Echevarria J.E."/>
        </authorList>
    </citation>
    <scope>NUCLEOTIDE SEQUENCE [LARGE SCALE GENOMIC DNA]</scope>
    <source>
        <strain evidence="19">RV2416</strain>
    </source>
</reference>
<evidence type="ECO:0000256" key="11">
    <source>
        <dbReference type="ARBA" id="ARBA00022961"/>
    </source>
</evidence>
<keyword evidence="5 17" id="KW-0945">Host-virus interaction</keyword>
<organism evidence="19 20">
    <name type="scientific">European bat lyssavirus 1</name>
    <dbReference type="NCBI Taxonomy" id="57482"/>
    <lineage>
        <taxon>Viruses</taxon>
        <taxon>Riboviria</taxon>
        <taxon>Orthornavirae</taxon>
        <taxon>Negarnaviricota</taxon>
        <taxon>Haploviricotina</taxon>
        <taxon>Monjiviricetes</taxon>
        <taxon>Mononegavirales</taxon>
        <taxon>Rhabdoviridae</taxon>
        <taxon>Alpharhabdovirinae</taxon>
        <taxon>Lyssavirus</taxon>
        <taxon>Lyssavirus hamburg</taxon>
    </lineage>
</organism>
<evidence type="ECO:0000256" key="13">
    <source>
        <dbReference type="ARBA" id="ARBA00023200"/>
    </source>
</evidence>
<feature type="compositionally biased region" description="Polar residues" evidence="18">
    <location>
        <begin position="145"/>
        <end position="180"/>
    </location>
</feature>
<evidence type="ECO:0000313" key="20">
    <source>
        <dbReference type="Proteomes" id="UP000110275"/>
    </source>
</evidence>
<keyword evidence="11 17" id="KW-1105">Inhibition of host STAT1 by virus</keyword>
<keyword evidence="7 17" id="KW-1114">Inhibition of host interferon signaling pathway by virus</keyword>
<keyword evidence="15 17" id="KW-0899">Viral immunoevasion</keyword>
<comment type="function">
    <text evidence="17">Non catalytic polymerase cofactor and regulatory protein that plays a role in viral transcription and replication. Stabilizes the RNA polymerase L to the N-RNA template and binds the soluble protein N, preventing it from encapsidating non-genomic RNA. Also inhibits host IFN-alpha and IFN-beta signaling by binding and retaining phosphorylated STAT1 in the cytoplasm or by inhibiting the DNA binding of STAT1 in the nucleus.</text>
</comment>
<dbReference type="InterPro" id="IPR004259">
    <property type="entry name" value="PP_M1-like"/>
</dbReference>
<evidence type="ECO:0000256" key="3">
    <source>
        <dbReference type="ARBA" id="ARBA00020572"/>
    </source>
</evidence>
<dbReference type="Pfam" id="PF03012">
    <property type="entry name" value="PP_M1"/>
    <property type="match status" value="1"/>
</dbReference>
<dbReference type="GO" id="GO:0039502">
    <property type="term" value="P:symbiont-mediated suppression of host type I interferon-mediated signaling pathway"/>
    <property type="evidence" value="ECO:0007669"/>
    <property type="project" value="UniProtKB-KW"/>
</dbReference>
<evidence type="ECO:0000256" key="7">
    <source>
        <dbReference type="ARBA" id="ARBA00022830"/>
    </source>
</evidence>
<name>A0A0A7RWA0_9RHAB</name>
<evidence type="ECO:0000256" key="1">
    <source>
        <dbReference type="ARBA" id="ARBA00004328"/>
    </source>
</evidence>
<comment type="subunit">
    <text evidence="17">Homotrimer when phosphorylated. This trimer is stabilized by binding to the L protein. Binds soluble protein N, and ribonucleocapsid.</text>
</comment>
<keyword evidence="9 17" id="KW-1106">Inhibition of host STAT2 by virus</keyword>
<dbReference type="GO" id="GO:0030430">
    <property type="term" value="C:host cell cytoplasm"/>
    <property type="evidence" value="ECO:0007669"/>
    <property type="project" value="UniProtKB-SubCell"/>
</dbReference>
<keyword evidence="8 17" id="KW-0946">Virion</keyword>
<evidence type="ECO:0000313" key="19">
    <source>
        <dbReference type="EMBL" id="AJA38006.1"/>
    </source>
</evidence>
<evidence type="ECO:0000256" key="6">
    <source>
        <dbReference type="ARBA" id="ARBA00022632"/>
    </source>
</evidence>
<evidence type="ECO:0000256" key="12">
    <source>
        <dbReference type="ARBA" id="ARBA00023186"/>
    </source>
</evidence>
<evidence type="ECO:0000256" key="17">
    <source>
        <dbReference type="RuleBase" id="RU004918"/>
    </source>
</evidence>